<accession>A0ABR2MV72</accession>
<keyword evidence="2" id="KW-1185">Reference proteome</keyword>
<protein>
    <submittedName>
        <fullName evidence="1">Uncharacterized protein</fullName>
    </submittedName>
</protein>
<gene>
    <name evidence="1" type="ORF">KSP40_PGU014733</name>
</gene>
<reference evidence="1 2" key="1">
    <citation type="journal article" date="2022" name="Nat. Plants">
        <title>Genomes of leafy and leafless Platanthera orchids illuminate the evolution of mycoheterotrophy.</title>
        <authorList>
            <person name="Li M.H."/>
            <person name="Liu K.W."/>
            <person name="Li Z."/>
            <person name="Lu H.C."/>
            <person name="Ye Q.L."/>
            <person name="Zhang D."/>
            <person name="Wang J.Y."/>
            <person name="Li Y.F."/>
            <person name="Zhong Z.M."/>
            <person name="Liu X."/>
            <person name="Yu X."/>
            <person name="Liu D.K."/>
            <person name="Tu X.D."/>
            <person name="Liu B."/>
            <person name="Hao Y."/>
            <person name="Liao X.Y."/>
            <person name="Jiang Y.T."/>
            <person name="Sun W.H."/>
            <person name="Chen J."/>
            <person name="Chen Y.Q."/>
            <person name="Ai Y."/>
            <person name="Zhai J.W."/>
            <person name="Wu S.S."/>
            <person name="Zhou Z."/>
            <person name="Hsiao Y.Y."/>
            <person name="Wu W.L."/>
            <person name="Chen Y.Y."/>
            <person name="Lin Y.F."/>
            <person name="Hsu J.L."/>
            <person name="Li C.Y."/>
            <person name="Wang Z.W."/>
            <person name="Zhao X."/>
            <person name="Zhong W.Y."/>
            <person name="Ma X.K."/>
            <person name="Ma L."/>
            <person name="Huang J."/>
            <person name="Chen G.Z."/>
            <person name="Huang M.Z."/>
            <person name="Huang L."/>
            <person name="Peng D.H."/>
            <person name="Luo Y.B."/>
            <person name="Zou S.Q."/>
            <person name="Chen S.P."/>
            <person name="Lan S."/>
            <person name="Tsai W.C."/>
            <person name="Van de Peer Y."/>
            <person name="Liu Z.J."/>
        </authorList>
    </citation>
    <scope>NUCLEOTIDE SEQUENCE [LARGE SCALE GENOMIC DNA]</scope>
    <source>
        <strain evidence="1">Lor288</strain>
    </source>
</reference>
<sequence length="210" mass="22912">MNFLSRLQTLFLLTGDWKSIPPHSIHCPLLGLLPCPWLTPSAFWEFVAGMSFFKNLSDSLSTLFSSATSVSSSSLRSAPTSEAVMEVPSVVHERVAHKLKGYFELAKEEIDKGVRAEEWGLVDEAITHYMSAQRVMLEAKAVRLPQSLVSGEWMNGSNGDCGGDWGDAGRDDGEAVASSPLGVYRREERKSAVIGVTAGFAIWGARRFAS</sequence>
<dbReference type="Proteomes" id="UP001412067">
    <property type="component" value="Unassembled WGS sequence"/>
</dbReference>
<dbReference type="EMBL" id="JBBWWR010000004">
    <property type="protein sequence ID" value="KAK8968112.1"/>
    <property type="molecule type" value="Genomic_DNA"/>
</dbReference>
<proteinExistence type="predicted"/>
<comment type="caution">
    <text evidence="1">The sequence shown here is derived from an EMBL/GenBank/DDBJ whole genome shotgun (WGS) entry which is preliminary data.</text>
</comment>
<name>A0ABR2MV72_9ASPA</name>
<organism evidence="1 2">
    <name type="scientific">Platanthera guangdongensis</name>
    <dbReference type="NCBI Taxonomy" id="2320717"/>
    <lineage>
        <taxon>Eukaryota</taxon>
        <taxon>Viridiplantae</taxon>
        <taxon>Streptophyta</taxon>
        <taxon>Embryophyta</taxon>
        <taxon>Tracheophyta</taxon>
        <taxon>Spermatophyta</taxon>
        <taxon>Magnoliopsida</taxon>
        <taxon>Liliopsida</taxon>
        <taxon>Asparagales</taxon>
        <taxon>Orchidaceae</taxon>
        <taxon>Orchidoideae</taxon>
        <taxon>Orchideae</taxon>
        <taxon>Orchidinae</taxon>
        <taxon>Platanthera</taxon>
    </lineage>
</organism>
<evidence type="ECO:0000313" key="1">
    <source>
        <dbReference type="EMBL" id="KAK8968112.1"/>
    </source>
</evidence>
<evidence type="ECO:0000313" key="2">
    <source>
        <dbReference type="Proteomes" id="UP001412067"/>
    </source>
</evidence>